<proteinExistence type="predicted"/>
<dbReference type="RefSeq" id="WP_078787178.1">
    <property type="nucleotide sequence ID" value="NZ_FMTO01000007.1"/>
</dbReference>
<accession>A0A1T4MUT1</accession>
<evidence type="ECO:0000313" key="3">
    <source>
        <dbReference type="Proteomes" id="UP000189857"/>
    </source>
</evidence>
<keyword evidence="1" id="KW-0472">Membrane</keyword>
<protein>
    <submittedName>
        <fullName evidence="2">Uncharacterized protein</fullName>
    </submittedName>
</protein>
<feature type="transmembrane region" description="Helical" evidence="1">
    <location>
        <begin position="46"/>
        <end position="64"/>
    </location>
</feature>
<evidence type="ECO:0000256" key="1">
    <source>
        <dbReference type="SAM" id="Phobius"/>
    </source>
</evidence>
<reference evidence="2 3" key="1">
    <citation type="submission" date="2017-02" db="EMBL/GenBank/DDBJ databases">
        <authorList>
            <person name="Peterson S.W."/>
        </authorList>
    </citation>
    <scope>NUCLEOTIDE SEQUENCE [LARGE SCALE GENOMIC DNA]</scope>
    <source>
        <strain evidence="2 3">ATCC 17233</strain>
    </source>
</reference>
<keyword evidence="1" id="KW-0812">Transmembrane</keyword>
<feature type="transmembrane region" description="Helical" evidence="1">
    <location>
        <begin position="6"/>
        <end position="25"/>
    </location>
</feature>
<feature type="transmembrane region" description="Helical" evidence="1">
    <location>
        <begin position="109"/>
        <end position="128"/>
    </location>
</feature>
<evidence type="ECO:0000313" key="2">
    <source>
        <dbReference type="EMBL" id="SJZ70587.1"/>
    </source>
</evidence>
<feature type="transmembrane region" description="Helical" evidence="1">
    <location>
        <begin position="76"/>
        <end position="97"/>
    </location>
</feature>
<organism evidence="2 3">
    <name type="scientific">Eubacterium ruminantium</name>
    <dbReference type="NCBI Taxonomy" id="42322"/>
    <lineage>
        <taxon>Bacteria</taxon>
        <taxon>Bacillati</taxon>
        <taxon>Bacillota</taxon>
        <taxon>Clostridia</taxon>
        <taxon>Eubacteriales</taxon>
        <taxon>Eubacteriaceae</taxon>
        <taxon>Eubacterium</taxon>
    </lineage>
</organism>
<dbReference type="EMBL" id="FUXA01000008">
    <property type="protein sequence ID" value="SJZ70587.1"/>
    <property type="molecule type" value="Genomic_DNA"/>
</dbReference>
<keyword evidence="1" id="KW-1133">Transmembrane helix</keyword>
<keyword evidence="3" id="KW-1185">Reference proteome</keyword>
<dbReference type="OrthoDB" id="1734391at2"/>
<name>A0A1T4MUT1_9FIRM</name>
<sequence>MEIGIIIMLIILLSIVLSIVMLKSVNNDGSTLPKYDERQKIQRGRGYMFAFYSTLIIYCAIPFVTTESSRKFFNQFLFTGPALIGILIHVSYCIWHNAYVQLNSEFKKCLSIILSTSIFNLLLGYTAIHNNKLVKDDQLQLNVLNLAVGSLGIIIVLEMIIKRIIDKRGEANEESEA</sequence>
<feature type="transmembrane region" description="Helical" evidence="1">
    <location>
        <begin position="140"/>
        <end position="161"/>
    </location>
</feature>
<gene>
    <name evidence="2" type="ORF">SAMN02745110_01332</name>
</gene>
<dbReference type="Proteomes" id="UP000189857">
    <property type="component" value="Unassembled WGS sequence"/>
</dbReference>
<dbReference type="AlphaFoldDB" id="A0A1T4MUT1"/>